<dbReference type="InterPro" id="IPR000962">
    <property type="entry name" value="Znf_DskA_TraR"/>
</dbReference>
<evidence type="ECO:0000256" key="4">
    <source>
        <dbReference type="PROSITE-ProRule" id="PRU00510"/>
    </source>
</evidence>
<dbReference type="PANTHER" id="PTHR33823">
    <property type="entry name" value="RNA POLYMERASE-BINDING TRANSCRIPTION FACTOR DKSA-RELATED"/>
    <property type="match status" value="1"/>
</dbReference>
<evidence type="ECO:0000256" key="2">
    <source>
        <dbReference type="ARBA" id="ARBA00022771"/>
    </source>
</evidence>
<gene>
    <name evidence="6" type="ORF">GCM10009744_58590</name>
</gene>
<feature type="zinc finger region" description="dksA C4-type" evidence="4">
    <location>
        <begin position="89"/>
        <end position="113"/>
    </location>
</feature>
<dbReference type="InterPro" id="IPR037187">
    <property type="entry name" value="DnaK_N"/>
</dbReference>
<keyword evidence="7" id="KW-1185">Reference proteome</keyword>
<dbReference type="Proteomes" id="UP001501319">
    <property type="component" value="Unassembled WGS sequence"/>
</dbReference>
<dbReference type="PANTHER" id="PTHR33823:SF4">
    <property type="entry name" value="GENERAL STRESS PROTEIN 16O"/>
    <property type="match status" value="1"/>
</dbReference>
<name>A0ABN2FS01_9ACTN</name>
<keyword evidence="3" id="KW-0862">Zinc</keyword>
<evidence type="ECO:0000256" key="3">
    <source>
        <dbReference type="ARBA" id="ARBA00022833"/>
    </source>
</evidence>
<reference evidence="6 7" key="1">
    <citation type="journal article" date="2019" name="Int. J. Syst. Evol. Microbiol.">
        <title>The Global Catalogue of Microorganisms (GCM) 10K type strain sequencing project: providing services to taxonomists for standard genome sequencing and annotation.</title>
        <authorList>
            <consortium name="The Broad Institute Genomics Platform"/>
            <consortium name="The Broad Institute Genome Sequencing Center for Infectious Disease"/>
            <person name="Wu L."/>
            <person name="Ma J."/>
        </authorList>
    </citation>
    <scope>NUCLEOTIDE SEQUENCE [LARGE SCALE GENOMIC DNA]</scope>
    <source>
        <strain evidence="6 7">JCM 14306</strain>
    </source>
</reference>
<organism evidence="6 7">
    <name type="scientific">Kribbella alba</name>
    <dbReference type="NCBI Taxonomy" id="190197"/>
    <lineage>
        <taxon>Bacteria</taxon>
        <taxon>Bacillati</taxon>
        <taxon>Actinomycetota</taxon>
        <taxon>Actinomycetes</taxon>
        <taxon>Propionibacteriales</taxon>
        <taxon>Kribbellaceae</taxon>
        <taxon>Kribbella</taxon>
    </lineage>
</organism>
<dbReference type="RefSeq" id="WP_344115760.1">
    <property type="nucleotide sequence ID" value="NZ_BAAANE010000011.1"/>
</dbReference>
<evidence type="ECO:0000313" key="6">
    <source>
        <dbReference type="EMBL" id="GAA1657765.1"/>
    </source>
</evidence>
<evidence type="ECO:0000256" key="1">
    <source>
        <dbReference type="ARBA" id="ARBA00022723"/>
    </source>
</evidence>
<accession>A0ABN2FS01</accession>
<dbReference type="SUPFAM" id="SSF109635">
    <property type="entry name" value="DnaK suppressor protein DksA, alpha-hairpin domain"/>
    <property type="match status" value="1"/>
</dbReference>
<protein>
    <submittedName>
        <fullName evidence="6">TraR/DksA C4-type zinc finger protein</fullName>
    </submittedName>
</protein>
<dbReference type="PROSITE" id="PS01102">
    <property type="entry name" value="ZF_DKSA_1"/>
    <property type="match status" value="1"/>
</dbReference>
<dbReference type="Pfam" id="PF01258">
    <property type="entry name" value="zf-dskA_traR"/>
    <property type="match status" value="1"/>
</dbReference>
<dbReference type="PROSITE" id="PS51128">
    <property type="entry name" value="ZF_DKSA_2"/>
    <property type="match status" value="1"/>
</dbReference>
<keyword evidence="2" id="KW-0863">Zinc-finger</keyword>
<sequence>MASSDQQLRALLAADRAVTADRVAALSQDIEAIVEAARLVATDDEHDPEGSTIAFERSQTTAFLADARKHLDDLDSALERIEAGDYGRCELCGQPIAPERLLARPAARTCINCAS</sequence>
<evidence type="ECO:0000259" key="5">
    <source>
        <dbReference type="Pfam" id="PF01258"/>
    </source>
</evidence>
<dbReference type="SUPFAM" id="SSF57716">
    <property type="entry name" value="Glucocorticoid receptor-like (DNA-binding domain)"/>
    <property type="match status" value="1"/>
</dbReference>
<dbReference type="InterPro" id="IPR020458">
    <property type="entry name" value="Znf_DskA_TraR_CS"/>
</dbReference>
<comment type="caution">
    <text evidence="6">The sequence shown here is derived from an EMBL/GenBank/DDBJ whole genome shotgun (WGS) entry which is preliminary data.</text>
</comment>
<proteinExistence type="predicted"/>
<dbReference type="EMBL" id="BAAANE010000011">
    <property type="protein sequence ID" value="GAA1657765.1"/>
    <property type="molecule type" value="Genomic_DNA"/>
</dbReference>
<dbReference type="Gene3D" id="1.20.120.910">
    <property type="entry name" value="DksA, coiled-coil domain"/>
    <property type="match status" value="1"/>
</dbReference>
<evidence type="ECO:0000313" key="7">
    <source>
        <dbReference type="Proteomes" id="UP001501319"/>
    </source>
</evidence>
<keyword evidence="1" id="KW-0479">Metal-binding</keyword>
<feature type="domain" description="Zinc finger DksA/TraR C4-type" evidence="5">
    <location>
        <begin position="84"/>
        <end position="114"/>
    </location>
</feature>